<evidence type="ECO:0000256" key="4">
    <source>
        <dbReference type="ARBA" id="ARBA00023235"/>
    </source>
</evidence>
<keyword evidence="4" id="KW-0413">Isomerase</keyword>
<dbReference type="Gene3D" id="3.30.429.10">
    <property type="entry name" value="Macrophage Migration Inhibitory Factor"/>
    <property type="match status" value="1"/>
</dbReference>
<dbReference type="RefSeq" id="WP_176977315.1">
    <property type="nucleotide sequence ID" value="NZ_JABZEO010000010.1"/>
</dbReference>
<evidence type="ECO:0000256" key="10">
    <source>
        <dbReference type="ARBA" id="ARBA00041912"/>
    </source>
</evidence>
<keyword evidence="13" id="KW-1185">Reference proteome</keyword>
<evidence type="ECO:0000256" key="8">
    <source>
        <dbReference type="ARBA" id="ARBA00039086"/>
    </source>
</evidence>
<dbReference type="SUPFAM" id="SSF55331">
    <property type="entry name" value="Tautomerase/MIF"/>
    <property type="match status" value="1"/>
</dbReference>
<evidence type="ECO:0000256" key="5">
    <source>
        <dbReference type="ARBA" id="ARBA00036735"/>
    </source>
</evidence>
<dbReference type="GO" id="GO:0005615">
    <property type="term" value="C:extracellular space"/>
    <property type="evidence" value="ECO:0007669"/>
    <property type="project" value="UniProtKB-KW"/>
</dbReference>
<dbReference type="AlphaFoldDB" id="A0A850R7A4"/>
<evidence type="ECO:0000256" key="7">
    <source>
        <dbReference type="ARBA" id="ARBA00038932"/>
    </source>
</evidence>
<dbReference type="InterPro" id="IPR001398">
    <property type="entry name" value="Macrophage_inhib_fac"/>
</dbReference>
<dbReference type="PANTHER" id="PTHR11954">
    <property type="entry name" value="D-DOPACHROME DECARBOXYLASE"/>
    <property type="match status" value="1"/>
</dbReference>
<organism evidence="12 13">
    <name type="scientific">Allochromatium humboldtianum</name>
    <dbReference type="NCBI Taxonomy" id="504901"/>
    <lineage>
        <taxon>Bacteria</taxon>
        <taxon>Pseudomonadati</taxon>
        <taxon>Pseudomonadota</taxon>
        <taxon>Gammaproteobacteria</taxon>
        <taxon>Chromatiales</taxon>
        <taxon>Chromatiaceae</taxon>
        <taxon>Allochromatium</taxon>
    </lineage>
</organism>
<evidence type="ECO:0000313" key="12">
    <source>
        <dbReference type="EMBL" id="NVZ10579.1"/>
    </source>
</evidence>
<evidence type="ECO:0000256" key="11">
    <source>
        <dbReference type="ARBA" id="ARBA00042730"/>
    </source>
</evidence>
<evidence type="ECO:0000256" key="6">
    <source>
        <dbReference type="ARBA" id="ARBA00036823"/>
    </source>
</evidence>
<comment type="caution">
    <text evidence="12">The sequence shown here is derived from an EMBL/GenBank/DDBJ whole genome shotgun (WGS) entry which is preliminary data.</text>
</comment>
<evidence type="ECO:0000256" key="2">
    <source>
        <dbReference type="ARBA" id="ARBA00022514"/>
    </source>
</evidence>
<protein>
    <recommendedName>
        <fullName evidence="11">L-dopachrome isomerase</fullName>
        <ecNumber evidence="8">5.3.2.1</ecNumber>
        <ecNumber evidence="7">5.3.3.12</ecNumber>
    </recommendedName>
    <alternativeName>
        <fullName evidence="9">L-dopachrome tautomerase</fullName>
    </alternativeName>
    <alternativeName>
        <fullName evidence="10">Phenylpyruvate tautomerase</fullName>
    </alternativeName>
</protein>
<name>A0A850R7A4_9GAMM</name>
<dbReference type="PANTHER" id="PTHR11954:SF6">
    <property type="entry name" value="MACROPHAGE MIGRATION INHIBITORY FACTOR"/>
    <property type="match status" value="1"/>
</dbReference>
<evidence type="ECO:0000256" key="3">
    <source>
        <dbReference type="ARBA" id="ARBA00022525"/>
    </source>
</evidence>
<evidence type="ECO:0000313" key="13">
    <source>
        <dbReference type="Proteomes" id="UP000592294"/>
    </source>
</evidence>
<keyword evidence="3" id="KW-0964">Secreted</keyword>
<comment type="catalytic activity">
    <reaction evidence="5">
        <text>3-phenylpyruvate = enol-phenylpyruvate</text>
        <dbReference type="Rhea" id="RHEA:17097"/>
        <dbReference type="ChEBI" id="CHEBI:16815"/>
        <dbReference type="ChEBI" id="CHEBI:18005"/>
        <dbReference type="EC" id="5.3.2.1"/>
    </reaction>
</comment>
<dbReference type="Proteomes" id="UP000592294">
    <property type="component" value="Unassembled WGS sequence"/>
</dbReference>
<keyword evidence="2" id="KW-0202">Cytokine</keyword>
<dbReference type="Pfam" id="PF01187">
    <property type="entry name" value="MIF"/>
    <property type="match status" value="1"/>
</dbReference>
<dbReference type="EMBL" id="JABZEO010000010">
    <property type="protein sequence ID" value="NVZ10579.1"/>
    <property type="molecule type" value="Genomic_DNA"/>
</dbReference>
<dbReference type="GO" id="GO:0004167">
    <property type="term" value="F:dopachrome isomerase activity"/>
    <property type="evidence" value="ECO:0007669"/>
    <property type="project" value="UniProtKB-EC"/>
</dbReference>
<reference evidence="12 13" key="1">
    <citation type="submission" date="2020-06" db="EMBL/GenBank/DDBJ databases">
        <title>Whole-genome sequence of Allochromatium humboldtianum DSM 21881, type strain.</title>
        <authorList>
            <person name="Kyndt J.A."/>
            <person name="Meyer T.E."/>
        </authorList>
    </citation>
    <scope>NUCLEOTIDE SEQUENCE [LARGE SCALE GENOMIC DNA]</scope>
    <source>
        <strain evidence="12 13">DSM 21881</strain>
    </source>
</reference>
<accession>A0A850R7A4</accession>
<dbReference type="InterPro" id="IPR014347">
    <property type="entry name" value="Tautomerase/MIF_sf"/>
</dbReference>
<sequence length="114" mass="12496">MPTLRLLTNVEIAPESRPALLARASRTVAELLGKPESYVMVILESGRDLLFAGTADPAAYLELKSLGLPESRTAEFSRALCGLLNETLAIPPERVYIEFAAPPRHLFGWNNATF</sequence>
<dbReference type="EC" id="5.3.3.12" evidence="7"/>
<comment type="catalytic activity">
    <reaction evidence="6">
        <text>L-dopachrome = 5,6-dihydroxyindole-2-carboxylate</text>
        <dbReference type="Rhea" id="RHEA:13041"/>
        <dbReference type="ChEBI" id="CHEBI:16875"/>
        <dbReference type="ChEBI" id="CHEBI:57509"/>
        <dbReference type="EC" id="5.3.3.12"/>
    </reaction>
</comment>
<proteinExistence type="predicted"/>
<gene>
    <name evidence="12" type="ORF">HW932_15040</name>
</gene>
<evidence type="ECO:0000256" key="1">
    <source>
        <dbReference type="ARBA" id="ARBA00004613"/>
    </source>
</evidence>
<dbReference type="GO" id="GO:0005125">
    <property type="term" value="F:cytokine activity"/>
    <property type="evidence" value="ECO:0007669"/>
    <property type="project" value="UniProtKB-KW"/>
</dbReference>
<evidence type="ECO:0000256" key="9">
    <source>
        <dbReference type="ARBA" id="ARBA00041631"/>
    </source>
</evidence>
<comment type="subcellular location">
    <subcellularLocation>
        <location evidence="1">Secreted</location>
    </subcellularLocation>
</comment>
<dbReference type="GO" id="GO:0050178">
    <property type="term" value="F:phenylpyruvate tautomerase activity"/>
    <property type="evidence" value="ECO:0007669"/>
    <property type="project" value="UniProtKB-EC"/>
</dbReference>
<dbReference type="EC" id="5.3.2.1" evidence="8"/>